<feature type="non-terminal residue" evidence="1">
    <location>
        <position position="1"/>
    </location>
</feature>
<evidence type="ECO:0000313" key="2">
    <source>
        <dbReference type="EMBL" id="CAL1154572.1"/>
    </source>
</evidence>
<dbReference type="AlphaFoldDB" id="A0A9P1G8L2"/>
<name>A0A9P1G8L2_9DINO</name>
<reference evidence="2" key="2">
    <citation type="submission" date="2024-04" db="EMBL/GenBank/DDBJ databases">
        <authorList>
            <person name="Chen Y."/>
            <person name="Shah S."/>
            <person name="Dougan E. K."/>
            <person name="Thang M."/>
            <person name="Chan C."/>
        </authorList>
    </citation>
    <scope>NUCLEOTIDE SEQUENCE [LARGE SCALE GENOMIC DNA]</scope>
</reference>
<evidence type="ECO:0000313" key="4">
    <source>
        <dbReference type="Proteomes" id="UP001152797"/>
    </source>
</evidence>
<dbReference type="EMBL" id="CAMXCT030002900">
    <property type="protein sequence ID" value="CAL4788509.1"/>
    <property type="molecule type" value="Genomic_DNA"/>
</dbReference>
<accession>A0A9P1G8L2</accession>
<keyword evidence="4" id="KW-1185">Reference proteome</keyword>
<sequence length="170" mass="18988">ASCSFFSFEAWSFAMLPGTGVYRGGLLHRHCIEGNPNFEQLDDFANAEIDEEGNLTLHAWASIVSTAEGPPAPWPTEVLLPMNCRMRLIEAWYGHPSDPSRRMDVTQRVAAFMNGHENVGSPGSGLGGLLRQNCYRHGKLCLPATSEFWGEDPARFVWKKLVVRLRPRSN</sequence>
<evidence type="ECO:0000313" key="1">
    <source>
        <dbReference type="EMBL" id="CAI4001197.1"/>
    </source>
</evidence>
<dbReference type="EMBL" id="CAMXCT020002900">
    <property type="protein sequence ID" value="CAL1154572.1"/>
    <property type="molecule type" value="Genomic_DNA"/>
</dbReference>
<proteinExistence type="predicted"/>
<comment type="caution">
    <text evidence="1">The sequence shown here is derived from an EMBL/GenBank/DDBJ whole genome shotgun (WGS) entry which is preliminary data.</text>
</comment>
<dbReference type="OrthoDB" id="444872at2759"/>
<protein>
    <submittedName>
        <fullName evidence="3">Riboflavin biosynthesis protein RibBA</fullName>
    </submittedName>
</protein>
<organism evidence="1">
    <name type="scientific">Cladocopium goreaui</name>
    <dbReference type="NCBI Taxonomy" id="2562237"/>
    <lineage>
        <taxon>Eukaryota</taxon>
        <taxon>Sar</taxon>
        <taxon>Alveolata</taxon>
        <taxon>Dinophyceae</taxon>
        <taxon>Suessiales</taxon>
        <taxon>Symbiodiniaceae</taxon>
        <taxon>Cladocopium</taxon>
    </lineage>
</organism>
<evidence type="ECO:0000313" key="3">
    <source>
        <dbReference type="EMBL" id="CAL4788509.1"/>
    </source>
</evidence>
<gene>
    <name evidence="1" type="ORF">C1SCF055_LOCUS27263</name>
</gene>
<dbReference type="Proteomes" id="UP001152797">
    <property type="component" value="Unassembled WGS sequence"/>
</dbReference>
<reference evidence="1" key="1">
    <citation type="submission" date="2022-10" db="EMBL/GenBank/DDBJ databases">
        <authorList>
            <person name="Chen Y."/>
            <person name="Dougan E. K."/>
            <person name="Chan C."/>
            <person name="Rhodes N."/>
            <person name="Thang M."/>
        </authorList>
    </citation>
    <scope>NUCLEOTIDE SEQUENCE</scope>
</reference>
<dbReference type="EMBL" id="CAMXCT010002900">
    <property type="protein sequence ID" value="CAI4001197.1"/>
    <property type="molecule type" value="Genomic_DNA"/>
</dbReference>